<keyword evidence="2" id="KW-1185">Reference proteome</keyword>
<accession>A0A7E4W2U0</accession>
<dbReference type="Proteomes" id="UP000492821">
    <property type="component" value="Unassembled WGS sequence"/>
</dbReference>
<feature type="compositionally biased region" description="Basic and acidic residues" evidence="1">
    <location>
        <begin position="82"/>
        <end position="97"/>
    </location>
</feature>
<reference evidence="2" key="1">
    <citation type="journal article" date="2013" name="Genetics">
        <title>The draft genome and transcriptome of Panagrellus redivivus are shaped by the harsh demands of a free-living lifestyle.</title>
        <authorList>
            <person name="Srinivasan J."/>
            <person name="Dillman A.R."/>
            <person name="Macchietto M.G."/>
            <person name="Heikkinen L."/>
            <person name="Lakso M."/>
            <person name="Fracchia K.M."/>
            <person name="Antoshechkin I."/>
            <person name="Mortazavi A."/>
            <person name="Wong G."/>
            <person name="Sternberg P.W."/>
        </authorList>
    </citation>
    <scope>NUCLEOTIDE SEQUENCE [LARGE SCALE GENOMIC DNA]</scope>
    <source>
        <strain evidence="2">MT8872</strain>
    </source>
</reference>
<evidence type="ECO:0000313" key="3">
    <source>
        <dbReference type="WBParaSite" id="Pan_g6481.t1"/>
    </source>
</evidence>
<feature type="region of interest" description="Disordered" evidence="1">
    <location>
        <begin position="60"/>
        <end position="112"/>
    </location>
</feature>
<evidence type="ECO:0000256" key="1">
    <source>
        <dbReference type="SAM" id="MobiDB-lite"/>
    </source>
</evidence>
<proteinExistence type="predicted"/>
<protein>
    <submittedName>
        <fullName evidence="3">Bestrophin homolog</fullName>
    </submittedName>
</protein>
<organism evidence="2 3">
    <name type="scientific">Panagrellus redivivus</name>
    <name type="common">Microworm</name>
    <dbReference type="NCBI Taxonomy" id="6233"/>
    <lineage>
        <taxon>Eukaryota</taxon>
        <taxon>Metazoa</taxon>
        <taxon>Ecdysozoa</taxon>
        <taxon>Nematoda</taxon>
        <taxon>Chromadorea</taxon>
        <taxon>Rhabditida</taxon>
        <taxon>Tylenchina</taxon>
        <taxon>Panagrolaimomorpha</taxon>
        <taxon>Panagrolaimoidea</taxon>
        <taxon>Panagrolaimidae</taxon>
        <taxon>Panagrellus</taxon>
    </lineage>
</organism>
<dbReference type="WBParaSite" id="Pan_g6481.t1">
    <property type="protein sequence ID" value="Pan_g6481.t1"/>
    <property type="gene ID" value="Pan_g6481"/>
</dbReference>
<dbReference type="AlphaFoldDB" id="A0A7E4W2U0"/>
<sequence>MKYGSLSDNVIMSFIECFLHSPEFPMVFEWNLKLEFDNLDLQPISNKVKERMTAAGYVWDEKDGDSGGHSSVLDKAQTMSKRPTDSTQEERAEKQGDFKLPNIEPSTIPADSTHILTIRSQERVDTVHME</sequence>
<evidence type="ECO:0000313" key="2">
    <source>
        <dbReference type="Proteomes" id="UP000492821"/>
    </source>
</evidence>
<name>A0A7E4W2U0_PANRE</name>
<reference evidence="3" key="2">
    <citation type="submission" date="2020-10" db="UniProtKB">
        <authorList>
            <consortium name="WormBaseParasite"/>
        </authorList>
    </citation>
    <scope>IDENTIFICATION</scope>
</reference>